<keyword evidence="2" id="KW-1185">Reference proteome</keyword>
<evidence type="ECO:0000313" key="1">
    <source>
        <dbReference type="EMBL" id="TPW35541.1"/>
    </source>
</evidence>
<accession>A0A506UQ80</accession>
<reference evidence="1 2" key="1">
    <citation type="submission" date="2019-03" db="EMBL/GenBank/DDBJ databases">
        <title>The complete genome sequence of Neokomagataea sp. Jb2 NBRC113641.</title>
        <authorList>
            <person name="Chua K.-O."/>
            <person name="Chan K.-G."/>
            <person name="See-Too W.-S."/>
        </authorList>
    </citation>
    <scope>NUCLEOTIDE SEQUENCE [LARGE SCALE GENOMIC DNA]</scope>
    <source>
        <strain evidence="1 2">Jb2</strain>
    </source>
</reference>
<organism evidence="1 2">
    <name type="scientific">Oecophyllibacter saccharovorans</name>
    <dbReference type="NCBI Taxonomy" id="2558360"/>
    <lineage>
        <taxon>Bacteria</taxon>
        <taxon>Pseudomonadati</taxon>
        <taxon>Pseudomonadota</taxon>
        <taxon>Alphaproteobacteria</taxon>
        <taxon>Acetobacterales</taxon>
        <taxon>Acetobacteraceae</taxon>
        <taxon>Oecophyllibacter</taxon>
    </lineage>
</organism>
<gene>
    <name evidence="1" type="ORF">E3202_00765</name>
</gene>
<proteinExistence type="predicted"/>
<dbReference type="Proteomes" id="UP000315037">
    <property type="component" value="Unassembled WGS sequence"/>
</dbReference>
<dbReference type="EMBL" id="SORZ01000001">
    <property type="protein sequence ID" value="TPW35541.1"/>
    <property type="molecule type" value="Genomic_DNA"/>
</dbReference>
<comment type="caution">
    <text evidence="1">The sequence shown here is derived from an EMBL/GenBank/DDBJ whole genome shotgun (WGS) entry which is preliminary data.</text>
</comment>
<evidence type="ECO:0000313" key="2">
    <source>
        <dbReference type="Proteomes" id="UP000315037"/>
    </source>
</evidence>
<dbReference type="RefSeq" id="WP_165600044.1">
    <property type="nucleotide sequence ID" value="NZ_SORZ01000001.1"/>
</dbReference>
<sequence>MADTTSVPGVTVPDTPETIKIVPRAHEGRKPEATLIGNWTLHFGTLPELIFQSDGNMVEVYGLRPEEDIVRASLIVHLEHKLAGCYRGKIWVVFGNGDRFPSRVSPGCTEIRLIAANFGAYEEIGKAIEEALPTAIEQGRNVIRLKAHGVKADIQRFRRGIRPVIVERVTSDGLQKAE</sequence>
<dbReference type="AlphaFoldDB" id="A0A506UQ80"/>
<protein>
    <submittedName>
        <fullName evidence="1">Uncharacterized protein</fullName>
    </submittedName>
</protein>
<name>A0A506UQ80_9PROT</name>